<accession>H6WYM1</accession>
<dbReference type="KEGG" id="vg:14014057"/>
<evidence type="ECO:0000313" key="2">
    <source>
        <dbReference type="Proteomes" id="UP000008024"/>
    </source>
</evidence>
<dbReference type="Proteomes" id="UP000008024">
    <property type="component" value="Segment"/>
</dbReference>
<protein>
    <submittedName>
        <fullName evidence="1">Uncharacterized protein</fullName>
    </submittedName>
</protein>
<dbReference type="EMBL" id="JQ340774">
    <property type="protein sequence ID" value="AFB84076.1"/>
    <property type="molecule type" value="Genomic_DNA"/>
</dbReference>
<keyword evidence="2" id="KW-1185">Reference proteome</keyword>
<organism evidence="1 2">
    <name type="scientific">Hafnia phage Enc34</name>
    <dbReference type="NCBI Taxonomy" id="1150990"/>
    <lineage>
        <taxon>Viruses</taxon>
        <taxon>Duplodnaviria</taxon>
        <taxon>Heunggongvirae</taxon>
        <taxon>Uroviricota</taxon>
        <taxon>Caudoviricetes</taxon>
        <taxon>Casjensviridae</taxon>
        <taxon>Enchivirus</taxon>
        <taxon>Enchivirus Enc34</taxon>
    </lineage>
</organism>
<dbReference type="GeneID" id="14014057"/>
<proteinExistence type="predicted"/>
<dbReference type="RefSeq" id="YP_007007064.1">
    <property type="nucleotide sequence ID" value="NC_019524.2"/>
</dbReference>
<name>H6WYM1_9CAUD</name>
<sequence length="383" mass="43325">MTKTNFLNLLSSLRSGGAKTFTLTVDGNAVNMLADGEPIADRIYRGANVAREHDRMKRWLGVWMYENPIPVIKTTDQEMTAIKAADAKTADVLTVGFRYYRFDTSYDDESRAYQDLCADVRQRNGGSYIARQTLGSWNPSKESQAFHSALQVYGLNNTTIDIDTTHLFKDQFNTPKGVVTANGIRVYLWAEYSYPNAAIKEGYFLIDDQNILKNRLATTYNCGYCGAQYPEAKAAALNYCCDSCISSPLLKLDHLHMLKLIPMIDGNKKRAFDADQLAQVKDAVISAQLQATQKRAAAYFPKKLEELKANHEKALKHLNHEFNAMQWLLNHNISIEDVIYYNHRNLLSFGWRGDGMEPEKAEKLKALLNGFPFEYEIVTKGAK</sequence>
<reference evidence="1 2" key="1">
    <citation type="journal article" date="2012" name="J. Virol.">
        <title>Complete Genome Sequence of the Enterobacter cancerogenus Bacteriophage Enc34.</title>
        <authorList>
            <person name="Kazaks A."/>
            <person name="Dislers A."/>
            <person name="Lipowsky G."/>
            <person name="Nikolajeva V."/>
            <person name="Tars K."/>
        </authorList>
    </citation>
    <scope>NUCLEOTIDE SEQUENCE [LARGE SCALE GENOMIC DNA]</scope>
</reference>
<evidence type="ECO:0000313" key="1">
    <source>
        <dbReference type="EMBL" id="AFB84076.1"/>
    </source>
</evidence>
<dbReference type="OrthoDB" id="36120at10239"/>